<evidence type="ECO:0000313" key="1">
    <source>
        <dbReference type="EMBL" id="TFK34188.1"/>
    </source>
</evidence>
<gene>
    <name evidence="1" type="ORF">BDQ12DRAFT_376267</name>
</gene>
<protein>
    <recommendedName>
        <fullName evidence="3">F-box domain-containing protein</fullName>
    </recommendedName>
</protein>
<keyword evidence="2" id="KW-1185">Reference proteome</keyword>
<dbReference type="STRING" id="68775.A0A5C3LPD3"/>
<dbReference type="InterPro" id="IPR032675">
    <property type="entry name" value="LRR_dom_sf"/>
</dbReference>
<dbReference type="OrthoDB" id="2922853at2759"/>
<dbReference type="EMBL" id="ML213635">
    <property type="protein sequence ID" value="TFK34188.1"/>
    <property type="molecule type" value="Genomic_DNA"/>
</dbReference>
<name>A0A5C3LPD3_9AGAR</name>
<sequence>MDIYRKCPNCNYVQPEKAIRPFPDISYSSFSHFTRQGIVPDPSSAEYGAIFNDISSGKDRMTFIEEKILDAEDEICRLQEVINQLQQERERMKHDVFRRESIFAPVRRLPADILGRIFCMVGTVTEWRDYRLPLVPPVSHVCYFWRSVSVELSELWSNITISHDLTSWVIPHRAVMETFITRSKGRPLSFALTEFDRLSQSDSGFHSIVDFIVSHSRRWKHIALKIRAGAHELFIPARDAVPLLESVSLIGNRCRQDLIDWFKNAPALRSLRLEDVPLSSIRCPWNQIRVLHLRHDYSIPSLYATLIQTSNLQELHIYLNAYGQRRLQIESHQMVELQHLKKLSVRSDFAENVGPILSMISTTSLEELIVSVDNNKEIINCVISVINRSTASKSLTVVLGNNEGIIEALSRILLEISGAETKLQFNLHNWAVDFVKDFAAKTSLPGGTRISNPFRIRSLGYQETTEKLVPTLENPSLFIGKGFAFRNYPQYWAKLSFQRFLGSSQVHDRKLCEGEIQLLNFK</sequence>
<dbReference type="SUPFAM" id="SSF52047">
    <property type="entry name" value="RNI-like"/>
    <property type="match status" value="1"/>
</dbReference>
<reference evidence="1 2" key="1">
    <citation type="journal article" date="2019" name="Nat. Ecol. Evol.">
        <title>Megaphylogeny resolves global patterns of mushroom evolution.</title>
        <authorList>
            <person name="Varga T."/>
            <person name="Krizsan K."/>
            <person name="Foldi C."/>
            <person name="Dima B."/>
            <person name="Sanchez-Garcia M."/>
            <person name="Sanchez-Ramirez S."/>
            <person name="Szollosi G.J."/>
            <person name="Szarkandi J.G."/>
            <person name="Papp V."/>
            <person name="Albert L."/>
            <person name="Andreopoulos W."/>
            <person name="Angelini C."/>
            <person name="Antonin V."/>
            <person name="Barry K.W."/>
            <person name="Bougher N.L."/>
            <person name="Buchanan P."/>
            <person name="Buyck B."/>
            <person name="Bense V."/>
            <person name="Catcheside P."/>
            <person name="Chovatia M."/>
            <person name="Cooper J."/>
            <person name="Damon W."/>
            <person name="Desjardin D."/>
            <person name="Finy P."/>
            <person name="Geml J."/>
            <person name="Haridas S."/>
            <person name="Hughes K."/>
            <person name="Justo A."/>
            <person name="Karasinski D."/>
            <person name="Kautmanova I."/>
            <person name="Kiss B."/>
            <person name="Kocsube S."/>
            <person name="Kotiranta H."/>
            <person name="LaButti K.M."/>
            <person name="Lechner B.E."/>
            <person name="Liimatainen K."/>
            <person name="Lipzen A."/>
            <person name="Lukacs Z."/>
            <person name="Mihaltcheva S."/>
            <person name="Morgado L.N."/>
            <person name="Niskanen T."/>
            <person name="Noordeloos M.E."/>
            <person name="Ohm R.A."/>
            <person name="Ortiz-Santana B."/>
            <person name="Ovrebo C."/>
            <person name="Racz N."/>
            <person name="Riley R."/>
            <person name="Savchenko A."/>
            <person name="Shiryaev A."/>
            <person name="Soop K."/>
            <person name="Spirin V."/>
            <person name="Szebenyi C."/>
            <person name="Tomsovsky M."/>
            <person name="Tulloss R.E."/>
            <person name="Uehling J."/>
            <person name="Grigoriev I.V."/>
            <person name="Vagvolgyi C."/>
            <person name="Papp T."/>
            <person name="Martin F.M."/>
            <person name="Miettinen O."/>
            <person name="Hibbett D.S."/>
            <person name="Nagy L.G."/>
        </authorList>
    </citation>
    <scope>NUCLEOTIDE SEQUENCE [LARGE SCALE GENOMIC DNA]</scope>
    <source>
        <strain evidence="1 2">CBS 166.37</strain>
    </source>
</reference>
<proteinExistence type="predicted"/>
<evidence type="ECO:0000313" key="2">
    <source>
        <dbReference type="Proteomes" id="UP000308652"/>
    </source>
</evidence>
<evidence type="ECO:0008006" key="3">
    <source>
        <dbReference type="Google" id="ProtNLM"/>
    </source>
</evidence>
<dbReference type="Proteomes" id="UP000308652">
    <property type="component" value="Unassembled WGS sequence"/>
</dbReference>
<dbReference type="Gene3D" id="3.80.10.10">
    <property type="entry name" value="Ribonuclease Inhibitor"/>
    <property type="match status" value="1"/>
</dbReference>
<dbReference type="AlphaFoldDB" id="A0A5C3LPD3"/>
<accession>A0A5C3LPD3</accession>
<organism evidence="1 2">
    <name type="scientific">Crucibulum laeve</name>
    <dbReference type="NCBI Taxonomy" id="68775"/>
    <lineage>
        <taxon>Eukaryota</taxon>
        <taxon>Fungi</taxon>
        <taxon>Dikarya</taxon>
        <taxon>Basidiomycota</taxon>
        <taxon>Agaricomycotina</taxon>
        <taxon>Agaricomycetes</taxon>
        <taxon>Agaricomycetidae</taxon>
        <taxon>Agaricales</taxon>
        <taxon>Agaricineae</taxon>
        <taxon>Nidulariaceae</taxon>
        <taxon>Crucibulum</taxon>
    </lineage>
</organism>